<reference evidence="9 10" key="1">
    <citation type="submission" date="2016-05" db="EMBL/GenBank/DDBJ databases">
        <title>Niabella ginsenosidivorans BS26 whole genome sequencing.</title>
        <authorList>
            <person name="Im W.T."/>
            <person name="Siddiqi M.Z."/>
        </authorList>
    </citation>
    <scope>NUCLEOTIDE SEQUENCE [LARGE SCALE GENOMIC DNA]</scope>
    <source>
        <strain evidence="9 10">BS26</strain>
    </source>
</reference>
<organism evidence="9 10">
    <name type="scientific">Niabella ginsenosidivorans</name>
    <dbReference type="NCBI Taxonomy" id="1176587"/>
    <lineage>
        <taxon>Bacteria</taxon>
        <taxon>Pseudomonadati</taxon>
        <taxon>Bacteroidota</taxon>
        <taxon>Chitinophagia</taxon>
        <taxon>Chitinophagales</taxon>
        <taxon>Chitinophagaceae</taxon>
        <taxon>Niabella</taxon>
    </lineage>
</organism>
<evidence type="ECO:0000256" key="3">
    <source>
        <dbReference type="ARBA" id="ARBA00022695"/>
    </source>
</evidence>
<evidence type="ECO:0000313" key="9">
    <source>
        <dbReference type="EMBL" id="ANH81276.1"/>
    </source>
</evidence>
<comment type="catalytic activity">
    <reaction evidence="7">
        <text>D-glycero-beta-D-manno-heptose 1-phosphate + ATP + H(+) = ADP-D-glycero-beta-D-manno-heptose + diphosphate</text>
        <dbReference type="Rhea" id="RHEA:27465"/>
        <dbReference type="ChEBI" id="CHEBI:15378"/>
        <dbReference type="ChEBI" id="CHEBI:30616"/>
        <dbReference type="ChEBI" id="CHEBI:33019"/>
        <dbReference type="ChEBI" id="CHEBI:59967"/>
        <dbReference type="ChEBI" id="CHEBI:61593"/>
        <dbReference type="EC" id="2.7.7.70"/>
    </reaction>
</comment>
<dbReference type="Proteomes" id="UP000077667">
    <property type="component" value="Chromosome"/>
</dbReference>
<sequence>MLSEQEKIIKAKILSAEDALRKRNEWKALGKKVVFTNGVFDILHAGHVQSLARAAACGNRLIVGLNADSSVRKLKGPERPVIGQDDRACLLAALFFVDAIVLFEEETPRSLIVLLMPDVLVKSADYTIEQIAGAKEVLENGGAVELMPFLPGISSSAIIEKIRTGK</sequence>
<dbReference type="PANTHER" id="PTHR43793">
    <property type="entry name" value="FAD SYNTHASE"/>
    <property type="match status" value="1"/>
</dbReference>
<dbReference type="Gene3D" id="3.40.50.620">
    <property type="entry name" value="HUPs"/>
    <property type="match status" value="1"/>
</dbReference>
<keyword evidence="3" id="KW-0548">Nucleotidyltransferase</keyword>
<dbReference type="RefSeq" id="WP_067755269.1">
    <property type="nucleotide sequence ID" value="NZ_CP015772.1"/>
</dbReference>
<dbReference type="OrthoDB" id="9795543at2"/>
<dbReference type="AlphaFoldDB" id="A0A1A9I0X4"/>
<feature type="domain" description="Cytidyltransferase-like" evidence="8">
    <location>
        <begin position="35"/>
        <end position="160"/>
    </location>
</feature>
<dbReference type="GO" id="GO:0005524">
    <property type="term" value="F:ATP binding"/>
    <property type="evidence" value="ECO:0007669"/>
    <property type="project" value="UniProtKB-KW"/>
</dbReference>
<keyword evidence="2 9" id="KW-0808">Transferase</keyword>
<dbReference type="EMBL" id="CP015772">
    <property type="protein sequence ID" value="ANH81276.1"/>
    <property type="molecule type" value="Genomic_DNA"/>
</dbReference>
<dbReference type="GO" id="GO:0005975">
    <property type="term" value="P:carbohydrate metabolic process"/>
    <property type="evidence" value="ECO:0007669"/>
    <property type="project" value="InterPro"/>
</dbReference>
<evidence type="ECO:0000256" key="2">
    <source>
        <dbReference type="ARBA" id="ARBA00022679"/>
    </source>
</evidence>
<gene>
    <name evidence="9" type="ORF">A8C56_10015</name>
</gene>
<dbReference type="PANTHER" id="PTHR43793:SF2">
    <property type="entry name" value="BIFUNCTIONAL PROTEIN HLDE"/>
    <property type="match status" value="1"/>
</dbReference>
<dbReference type="InterPro" id="IPR050385">
    <property type="entry name" value="Archaeal_FAD_synthase"/>
</dbReference>
<evidence type="ECO:0000256" key="5">
    <source>
        <dbReference type="ARBA" id="ARBA00022840"/>
    </source>
</evidence>
<evidence type="ECO:0000259" key="8">
    <source>
        <dbReference type="Pfam" id="PF01467"/>
    </source>
</evidence>
<evidence type="ECO:0000256" key="7">
    <source>
        <dbReference type="ARBA" id="ARBA00047428"/>
    </source>
</evidence>
<dbReference type="SUPFAM" id="SSF52374">
    <property type="entry name" value="Nucleotidylyl transferase"/>
    <property type="match status" value="1"/>
</dbReference>
<dbReference type="InterPro" id="IPR014729">
    <property type="entry name" value="Rossmann-like_a/b/a_fold"/>
</dbReference>
<dbReference type="EC" id="2.7.7.70" evidence="1"/>
<evidence type="ECO:0000313" key="10">
    <source>
        <dbReference type="Proteomes" id="UP000077667"/>
    </source>
</evidence>
<evidence type="ECO:0000256" key="1">
    <source>
        <dbReference type="ARBA" id="ARBA00012519"/>
    </source>
</evidence>
<accession>A0A1A9I0X4</accession>
<keyword evidence="5" id="KW-0067">ATP-binding</keyword>
<keyword evidence="6" id="KW-0119">Carbohydrate metabolism</keyword>
<evidence type="ECO:0000256" key="4">
    <source>
        <dbReference type="ARBA" id="ARBA00022741"/>
    </source>
</evidence>
<proteinExistence type="predicted"/>
<dbReference type="Pfam" id="PF01467">
    <property type="entry name" value="CTP_transf_like"/>
    <property type="match status" value="1"/>
</dbReference>
<dbReference type="GO" id="GO:0016773">
    <property type="term" value="F:phosphotransferase activity, alcohol group as acceptor"/>
    <property type="evidence" value="ECO:0007669"/>
    <property type="project" value="InterPro"/>
</dbReference>
<keyword evidence="10" id="KW-1185">Reference proteome</keyword>
<keyword evidence="4" id="KW-0547">Nucleotide-binding</keyword>
<dbReference type="InterPro" id="IPR011914">
    <property type="entry name" value="RfaE_dom_II"/>
</dbReference>
<dbReference type="NCBIfam" id="TIGR00125">
    <property type="entry name" value="cyt_tran_rel"/>
    <property type="match status" value="1"/>
</dbReference>
<dbReference type="KEGG" id="nia:A8C56_10015"/>
<dbReference type="NCBIfam" id="TIGR02199">
    <property type="entry name" value="rfaE_dom_II"/>
    <property type="match status" value="1"/>
</dbReference>
<protein>
    <recommendedName>
        <fullName evidence="1">D-glycero-beta-D-manno-heptose 1-phosphate adenylyltransferase</fullName>
        <ecNumber evidence="1">2.7.7.70</ecNumber>
    </recommendedName>
</protein>
<dbReference type="GO" id="GO:0016779">
    <property type="term" value="F:nucleotidyltransferase activity"/>
    <property type="evidence" value="ECO:0007669"/>
    <property type="project" value="UniProtKB-KW"/>
</dbReference>
<dbReference type="STRING" id="1176587.A8C56_10015"/>
<dbReference type="InterPro" id="IPR004821">
    <property type="entry name" value="Cyt_trans-like"/>
</dbReference>
<name>A0A1A9I0X4_9BACT</name>
<evidence type="ECO:0000256" key="6">
    <source>
        <dbReference type="ARBA" id="ARBA00023277"/>
    </source>
</evidence>